<feature type="transmembrane region" description="Helical" evidence="1">
    <location>
        <begin position="72"/>
        <end position="92"/>
    </location>
</feature>
<evidence type="ECO:0000313" key="2">
    <source>
        <dbReference type="EMBL" id="AIS85780.1"/>
    </source>
</evidence>
<keyword evidence="1" id="KW-0812">Transmembrane</keyword>
<reference evidence="2" key="1">
    <citation type="submission" date="2013-11" db="EMBL/GenBank/DDBJ databases">
        <title>New antitubercular compounds from marine-derived Verrucosispora sp. MS100047.</title>
        <authorList>
            <person name="Huang P."/>
            <person name="Xie F."/>
            <person name="Wang Q."/>
            <person name="Wang J."/>
            <person name="Wang Q."/>
            <person name="Abdel-Mageed W.M."/>
            <person name="Liu M."/>
            <person name="Han J."/>
            <person name="Song F."/>
            <person name="Dai H."/>
            <person name="Liu X."/>
            <person name="Zhang L."/>
        </authorList>
    </citation>
    <scope>NUCLEOTIDE SEQUENCE</scope>
    <source>
        <strain evidence="2">MS100047</strain>
    </source>
</reference>
<gene>
    <name evidence="2" type="ORF">VASRM7_538</name>
</gene>
<feature type="transmembrane region" description="Helical" evidence="1">
    <location>
        <begin position="104"/>
        <end position="125"/>
    </location>
</feature>
<organism evidence="2">
    <name type="scientific">Verrucosispora sp. MS100047</name>
    <dbReference type="NCBI Taxonomy" id="1410949"/>
    <lineage>
        <taxon>Bacteria</taxon>
        <taxon>Bacillati</taxon>
        <taxon>Actinomycetota</taxon>
        <taxon>Actinomycetes</taxon>
        <taxon>Micromonosporales</taxon>
        <taxon>Micromonosporaceae</taxon>
        <taxon>Micromonospora</taxon>
    </lineage>
</organism>
<accession>A0A097CSY3</accession>
<evidence type="ECO:0000256" key="1">
    <source>
        <dbReference type="SAM" id="Phobius"/>
    </source>
</evidence>
<sequence length="186" mass="20543">MITDDDVEIEPAQPRRRLRDLGRPLVVLMAPVLVRLANRDTRFVWTLGEVRGHARDWPPSGGDAEMANLFRFQAWFGLSVVPLAGYVAASLLRSGSAGDSVLEAVMVGAATVGMFTLGMVLVSGLKWGLSQYFTPDLDRRLGPPRRRDPRPRTRRPGFVVRLCLPSNLDWVLALVFASCMAPNAFP</sequence>
<protein>
    <submittedName>
        <fullName evidence="2">Uncharacterized protein</fullName>
    </submittedName>
</protein>
<keyword evidence="1" id="KW-1133">Transmembrane helix</keyword>
<keyword evidence="1" id="KW-0472">Membrane</keyword>
<dbReference type="EMBL" id="KF826686">
    <property type="protein sequence ID" value="AIS85780.1"/>
    <property type="molecule type" value="Genomic_DNA"/>
</dbReference>
<name>A0A097CSY3_9ACTN</name>
<dbReference type="AlphaFoldDB" id="A0A097CSY3"/>
<proteinExistence type="predicted"/>